<dbReference type="InterPro" id="IPR002880">
    <property type="entry name" value="Pyrv_Fd/Flavodoxin_OxRdtase_N"/>
</dbReference>
<dbReference type="Gene3D" id="3.40.50.920">
    <property type="match status" value="1"/>
</dbReference>
<dbReference type="SUPFAM" id="SSF54862">
    <property type="entry name" value="4Fe-4S ferredoxins"/>
    <property type="match status" value="1"/>
</dbReference>
<evidence type="ECO:0000256" key="1">
    <source>
        <dbReference type="ARBA" id="ARBA00002995"/>
    </source>
</evidence>
<feature type="binding site" evidence="16">
    <location>
        <position position="601"/>
    </location>
    <ligand>
        <name>[4Fe-4S] cluster</name>
        <dbReference type="ChEBI" id="CHEBI:49883"/>
        <label>2</label>
    </ligand>
</feature>
<dbReference type="FunFam" id="3.40.50.970:FF:000039">
    <property type="entry name" value="Indolepyruvate oxidoreductase subunit IorA"/>
    <property type="match status" value="1"/>
</dbReference>
<evidence type="ECO:0000259" key="17">
    <source>
        <dbReference type="PROSITE" id="PS51379"/>
    </source>
</evidence>
<dbReference type="GO" id="GO:0018491">
    <property type="term" value="F:2-oxobutyrate synthase activity"/>
    <property type="evidence" value="ECO:0007669"/>
    <property type="project" value="UniProtKB-ARBA"/>
</dbReference>
<comment type="caution">
    <text evidence="18">The sequence shown here is derived from an EMBL/GenBank/DDBJ whole genome shotgun (WGS) entry which is preliminary data.</text>
</comment>
<dbReference type="InterPro" id="IPR017721">
    <property type="entry name" value="IorA"/>
</dbReference>
<reference evidence="18" key="2">
    <citation type="journal article" date="2018" name="Syst. Appl. Microbiol.">
        <title>A new symbiotic nanoarchaeote (Candidatus Nanoclepta minutus) and its host (Zestosphaera tikiterensis gen. nov., sp. nov.) from a New Zealand hot spring.</title>
        <authorList>
            <person name="St John E."/>
            <person name="Liu Y."/>
            <person name="Podar M."/>
            <person name="Stott M.B."/>
            <person name="Meneghin J."/>
            <person name="Chen Z."/>
            <person name="Lagutin K."/>
            <person name="Mitchell K."/>
            <person name="Reysenbach A.L."/>
        </authorList>
    </citation>
    <scope>NUCLEOTIDE SEQUENCE [LARGE SCALE GENOMIC DNA]</scope>
    <source>
        <strain evidence="18">NZ3</strain>
    </source>
</reference>
<dbReference type="PIRSF" id="PIRSF006439">
    <property type="entry name" value="Indolepyruvate_ferr_oxidored"/>
    <property type="match status" value="1"/>
</dbReference>
<dbReference type="PANTHER" id="PTHR43710">
    <property type="entry name" value="2-HYDROXYACYL-COA LYASE"/>
    <property type="match status" value="1"/>
</dbReference>
<evidence type="ECO:0000256" key="10">
    <source>
        <dbReference type="ARBA" id="ARBA00023004"/>
    </source>
</evidence>
<keyword evidence="8 15" id="KW-0249">Electron transport</keyword>
<evidence type="ECO:0000256" key="14">
    <source>
        <dbReference type="ARBA" id="ARBA00048893"/>
    </source>
</evidence>
<organism evidence="18 19">
    <name type="scientific">Zestosphaera tikiterensis</name>
    <dbReference type="NCBI Taxonomy" id="1973259"/>
    <lineage>
        <taxon>Archaea</taxon>
        <taxon>Thermoproteota</taxon>
        <taxon>Thermoprotei</taxon>
        <taxon>Desulfurococcales</taxon>
        <taxon>Desulfurococcaceae</taxon>
        <taxon>Zestosphaera</taxon>
    </lineage>
</organism>
<keyword evidence="18" id="KW-0670">Pyruvate</keyword>
<evidence type="ECO:0000313" key="18">
    <source>
        <dbReference type="EMBL" id="PUA33191.1"/>
    </source>
</evidence>
<dbReference type="Pfam" id="PF14697">
    <property type="entry name" value="Fer4_21"/>
    <property type="match status" value="1"/>
</dbReference>
<evidence type="ECO:0000256" key="8">
    <source>
        <dbReference type="ARBA" id="ARBA00022982"/>
    </source>
</evidence>
<keyword evidence="5 15" id="KW-0813">Transport</keyword>
<dbReference type="AlphaFoldDB" id="A0A2R7Y6M7"/>
<evidence type="ECO:0000256" key="16">
    <source>
        <dbReference type="PIRSR" id="PIRSR006439-50"/>
    </source>
</evidence>
<dbReference type="EC" id="1.2.7.8" evidence="15"/>
<evidence type="ECO:0000256" key="3">
    <source>
        <dbReference type="ARBA" id="ARBA00011631"/>
    </source>
</evidence>
<comment type="catalytic activity">
    <reaction evidence="13 15">
        <text>indole-3-pyruvate + 2 oxidized [2Fe-2S]-[ferredoxin] + CoA = (indol-3-yl)acetyl-CoA + 2 reduced [2Fe-2S]-[ferredoxin] + CO2 + H(+)</text>
        <dbReference type="Rhea" id="RHEA:12645"/>
        <dbReference type="Rhea" id="RHEA-COMP:10000"/>
        <dbReference type="Rhea" id="RHEA-COMP:10001"/>
        <dbReference type="ChEBI" id="CHEBI:15378"/>
        <dbReference type="ChEBI" id="CHEBI:16526"/>
        <dbReference type="ChEBI" id="CHEBI:17640"/>
        <dbReference type="ChEBI" id="CHEBI:33737"/>
        <dbReference type="ChEBI" id="CHEBI:33738"/>
        <dbReference type="ChEBI" id="CHEBI:57271"/>
        <dbReference type="ChEBI" id="CHEBI:57287"/>
        <dbReference type="EC" id="1.2.7.8"/>
    </reaction>
</comment>
<dbReference type="EMBL" id="NBVN01000002">
    <property type="protein sequence ID" value="PUA33191.1"/>
    <property type="molecule type" value="Genomic_DNA"/>
</dbReference>
<evidence type="ECO:0000256" key="2">
    <source>
        <dbReference type="ARBA" id="ARBA00011238"/>
    </source>
</evidence>
<dbReference type="SUPFAM" id="SSF52518">
    <property type="entry name" value="Thiamin diphosphate-binding fold (THDP-binding)"/>
    <property type="match status" value="2"/>
</dbReference>
<evidence type="ECO:0000256" key="6">
    <source>
        <dbReference type="ARBA" id="ARBA00022485"/>
    </source>
</evidence>
<keyword evidence="10 15" id="KW-0408">Iron</keyword>
<feature type="binding site" evidence="16">
    <location>
        <position position="604"/>
    </location>
    <ligand>
        <name>[4Fe-4S] cluster</name>
        <dbReference type="ChEBI" id="CHEBI:49883"/>
        <label>2</label>
    </ligand>
</feature>
<dbReference type="Gene3D" id="3.40.50.970">
    <property type="match status" value="2"/>
</dbReference>
<evidence type="ECO:0000256" key="7">
    <source>
        <dbReference type="ARBA" id="ARBA00022723"/>
    </source>
</evidence>
<dbReference type="Gene3D" id="3.30.70.20">
    <property type="match status" value="1"/>
</dbReference>
<dbReference type="GO" id="GO:0051539">
    <property type="term" value="F:4 iron, 4 sulfur cluster binding"/>
    <property type="evidence" value="ECO:0007669"/>
    <property type="project" value="UniProtKB-UniRule"/>
</dbReference>
<protein>
    <recommendedName>
        <fullName evidence="4 15">Indolepyruvate oxidoreductase subunit IorA</fullName>
        <shortName evidence="15">IOR</shortName>
        <ecNumber evidence="15">1.2.7.8</ecNumber>
    </recommendedName>
    <alternativeName>
        <fullName evidence="12 15">Indolepyruvate ferredoxin oxidoreductase subunit alpha</fullName>
    </alternativeName>
</protein>
<evidence type="ECO:0000256" key="5">
    <source>
        <dbReference type="ARBA" id="ARBA00022448"/>
    </source>
</evidence>
<feature type="binding site" evidence="16">
    <location>
        <position position="611"/>
    </location>
    <ligand>
        <name>[4Fe-4S] cluster</name>
        <dbReference type="ChEBI" id="CHEBI:49883"/>
        <label>1</label>
    </ligand>
</feature>
<dbReference type="GO" id="GO:0046872">
    <property type="term" value="F:metal ion binding"/>
    <property type="evidence" value="ECO:0007669"/>
    <property type="project" value="UniProtKB-UniRule"/>
</dbReference>
<dbReference type="CDD" id="cd02008">
    <property type="entry name" value="TPP_IOR_alpha"/>
    <property type="match status" value="1"/>
</dbReference>
<comment type="catalytic activity">
    <reaction evidence="14">
        <text>a 2-oxocarboxylate + 2 oxidized [2Fe-2S]-[ferredoxin] + CoA = an acyl-CoA + 2 reduced [2Fe-2S]-[ferredoxin] + CO2 + H(+)</text>
        <dbReference type="Rhea" id="RHEA:42316"/>
        <dbReference type="Rhea" id="RHEA-COMP:10000"/>
        <dbReference type="Rhea" id="RHEA-COMP:10001"/>
        <dbReference type="ChEBI" id="CHEBI:15378"/>
        <dbReference type="ChEBI" id="CHEBI:16526"/>
        <dbReference type="ChEBI" id="CHEBI:33737"/>
        <dbReference type="ChEBI" id="CHEBI:33738"/>
        <dbReference type="ChEBI" id="CHEBI:35179"/>
        <dbReference type="ChEBI" id="CHEBI:57287"/>
        <dbReference type="ChEBI" id="CHEBI:58342"/>
        <dbReference type="EC" id="1.2.7.11"/>
    </reaction>
</comment>
<feature type="binding site" evidence="16">
    <location>
        <position position="607"/>
    </location>
    <ligand>
        <name>[4Fe-4S] cluster</name>
        <dbReference type="ChEBI" id="CHEBI:49883"/>
        <label>2</label>
    </ligand>
</feature>
<evidence type="ECO:0000256" key="9">
    <source>
        <dbReference type="ARBA" id="ARBA00023002"/>
    </source>
</evidence>
<dbReference type="GO" id="GO:0043805">
    <property type="term" value="F:indolepyruvate ferredoxin oxidoreductase activity"/>
    <property type="evidence" value="ECO:0007669"/>
    <property type="project" value="UniProtKB-UniRule"/>
</dbReference>
<keyword evidence="11 15" id="KW-0411">Iron-sulfur</keyword>
<dbReference type="Pfam" id="PF01855">
    <property type="entry name" value="POR_N"/>
    <property type="match status" value="1"/>
</dbReference>
<keyword evidence="7 15" id="KW-0479">Metal-binding</keyword>
<evidence type="ECO:0000313" key="19">
    <source>
        <dbReference type="Proteomes" id="UP000244093"/>
    </source>
</evidence>
<dbReference type="GO" id="GO:0019164">
    <property type="term" value="F:pyruvate synthase activity"/>
    <property type="evidence" value="ECO:0007669"/>
    <property type="project" value="UniProtKB-ARBA"/>
</dbReference>
<dbReference type="GO" id="GO:0030976">
    <property type="term" value="F:thiamine pyrophosphate binding"/>
    <property type="evidence" value="ECO:0007669"/>
    <property type="project" value="InterPro"/>
</dbReference>
<evidence type="ECO:0000256" key="4">
    <source>
        <dbReference type="ARBA" id="ARBA00017710"/>
    </source>
</evidence>
<dbReference type="NCBIfam" id="TIGR03336">
    <property type="entry name" value="IOR_alpha"/>
    <property type="match status" value="1"/>
</dbReference>
<comment type="subunit">
    <text evidence="2 15">Heterodimer of the IorA and IorB subunits.</text>
</comment>
<dbReference type="InterPro" id="IPR011766">
    <property type="entry name" value="TPP_enzyme_TPP-bd"/>
</dbReference>
<comment type="function">
    <text evidence="1 15">Catalyzes the ferredoxin-dependent oxidative decarboxylation of arylpyruvates.</text>
</comment>
<dbReference type="SUPFAM" id="SSF52922">
    <property type="entry name" value="TK C-terminal domain-like"/>
    <property type="match status" value="1"/>
</dbReference>
<evidence type="ECO:0000256" key="13">
    <source>
        <dbReference type="ARBA" id="ARBA00048332"/>
    </source>
</evidence>
<feature type="binding site" evidence="16">
    <location>
        <position position="577"/>
    </location>
    <ligand>
        <name>[4Fe-4S] cluster</name>
        <dbReference type="ChEBI" id="CHEBI:49883"/>
        <label>1</label>
    </ligand>
</feature>
<feature type="binding site" evidence="16">
    <location>
        <position position="571"/>
    </location>
    <ligand>
        <name>[4Fe-4S] cluster</name>
        <dbReference type="ChEBI" id="CHEBI:49883"/>
        <label>1</label>
    </ligand>
</feature>
<name>A0A2R7Y6M7_9CREN</name>
<comment type="cofactor">
    <cofactor evidence="15 16">
        <name>[4Fe-4S] cluster</name>
        <dbReference type="ChEBI" id="CHEBI:49883"/>
    </cofactor>
    <text evidence="15 16">Binds 2 [4Fe-4S] clusters. In this family the first cluster has a non-standard and varying [4Fe-4S] binding motif CX(2)CX(2)CX(4-5)CP.</text>
</comment>
<reference evidence="18" key="1">
    <citation type="submission" date="2017-04" db="EMBL/GenBank/DDBJ databases">
        <authorList>
            <person name="Afonso C.L."/>
            <person name="Miller P.J."/>
            <person name="Scott M.A."/>
            <person name="Spackman E."/>
            <person name="Goraichik I."/>
            <person name="Dimitrov K.M."/>
            <person name="Suarez D.L."/>
            <person name="Swayne D.E."/>
        </authorList>
    </citation>
    <scope>NUCLEOTIDE SEQUENCE</scope>
    <source>
        <strain evidence="18">NZ3</strain>
    </source>
</reference>
<dbReference type="CDD" id="cd07034">
    <property type="entry name" value="TPP_PYR_PFOR_IOR-alpha_like"/>
    <property type="match status" value="1"/>
</dbReference>
<dbReference type="InterPro" id="IPR009014">
    <property type="entry name" value="Transketo_C/PFOR_II"/>
</dbReference>
<dbReference type="PANTHER" id="PTHR43710:SF7">
    <property type="entry name" value="INDOLEPYRUVATE OXIDOREDUCTASE SUBUNIT IORA"/>
    <property type="match status" value="1"/>
</dbReference>
<dbReference type="PROSITE" id="PS00198">
    <property type="entry name" value="4FE4S_FER_1"/>
    <property type="match status" value="1"/>
</dbReference>
<dbReference type="InterPro" id="IPR017896">
    <property type="entry name" value="4Fe4S_Fe-S-bd"/>
</dbReference>
<dbReference type="PROSITE" id="PS51379">
    <property type="entry name" value="4FE4S_FER_2"/>
    <property type="match status" value="2"/>
</dbReference>
<dbReference type="InterPro" id="IPR029061">
    <property type="entry name" value="THDP-binding"/>
</dbReference>
<comment type="subunit">
    <text evidence="3">Heterodimer composed of an alpha and a beta subunit.</text>
</comment>
<feature type="binding site" evidence="16">
    <location>
        <position position="583"/>
    </location>
    <ligand>
        <name>[4Fe-4S] cluster</name>
        <dbReference type="ChEBI" id="CHEBI:49883"/>
        <label>2</label>
    </ligand>
</feature>
<dbReference type="Pfam" id="PF02775">
    <property type="entry name" value="TPP_enzyme_C"/>
    <property type="match status" value="1"/>
</dbReference>
<feature type="domain" description="4Fe-4S ferredoxin-type" evidence="17">
    <location>
        <begin position="592"/>
        <end position="621"/>
    </location>
</feature>
<proteinExistence type="predicted"/>
<dbReference type="InterPro" id="IPR017900">
    <property type="entry name" value="4Fe4S_Fe_S_CS"/>
</dbReference>
<evidence type="ECO:0000256" key="11">
    <source>
        <dbReference type="ARBA" id="ARBA00023014"/>
    </source>
</evidence>
<dbReference type="InterPro" id="IPR045025">
    <property type="entry name" value="HACL1-like"/>
</dbReference>
<keyword evidence="9 15" id="KW-0560">Oxidoreductase</keyword>
<feature type="domain" description="4Fe-4S ferredoxin-type" evidence="17">
    <location>
        <begin position="562"/>
        <end position="591"/>
    </location>
</feature>
<dbReference type="Proteomes" id="UP000244093">
    <property type="component" value="Unassembled WGS sequence"/>
</dbReference>
<keyword evidence="6 15" id="KW-0004">4Fe-4S</keyword>
<evidence type="ECO:0000256" key="12">
    <source>
        <dbReference type="ARBA" id="ARBA00030514"/>
    </source>
</evidence>
<gene>
    <name evidence="18" type="ORF">B7O98_01790</name>
</gene>
<feature type="binding site" evidence="16">
    <location>
        <position position="574"/>
    </location>
    <ligand>
        <name>[4Fe-4S] cluster</name>
        <dbReference type="ChEBI" id="CHEBI:49883"/>
        <label>1</label>
    </ligand>
</feature>
<evidence type="ECO:0000256" key="15">
    <source>
        <dbReference type="PIRNR" id="PIRNR006439"/>
    </source>
</evidence>
<sequence length="632" mass="69930">MSFSSLARLSGGRHFLLGNEAIARGALEAGLGVAAAYPGTPSSEIVESLMSVKDILGIYVEWSVNEKVAFETAYAAAIAGVKSLTAMKHVGLNVAADPFMSAAYTGVEESFVIVTADDPSMHSSQNEQDNRWFGVHAFVPVFEPYDATEAKDLTKAVFEFSSRFKHPVLLRTTTRVSHTRGYVDLGPIPEPKVKGKFNKEDRYVVVPANARRNKQRLLQKWKEISKAVNEFPFNSIQGDGKSLIVASGLAYGYVREAVKYLGVEDKVKILKLATTYPLPRDLLLKSVEDVENVLVVEELDPLVEKEVKSILYDEGVKIPVRGKDLVGMEFELTHYRVRKAIAEFMGVRLLSTDSTPLTVDVKLPPRPPTFCPGCPYRPFFFELRRFLTQEKLPYIISGDIGCYSLAYNPPYNLQDVTIEMGSSIGVGGGLSVVTEDVVIATIGDSTFYHAGLPPLVNAVWLRKPLITVVLDNEVTAMTGHQPAPSSRRDGNLQPILIEEVARGIGVKFVEVVDPFDIKKVREVLKKAVEYVKTNREPAVVVVRRRCALEVVRDLTRAGVKYVTFKVLEDKCIGCGICYDWFSCPAITSLSNRKASIDPELCVGCAACVQVCPTKAIVPSEEYDQEEVEKYWR</sequence>
<accession>A0A2R7Y6M7</accession>